<keyword evidence="6 17" id="KW-0812">Transmembrane</keyword>
<evidence type="ECO:0000313" key="21">
    <source>
        <dbReference type="Proteomes" id="UP000694580"/>
    </source>
</evidence>
<feature type="transmembrane region" description="Helical" evidence="18">
    <location>
        <begin position="198"/>
        <end position="221"/>
    </location>
</feature>
<organism evidence="20 21">
    <name type="scientific">Denticeps clupeoides</name>
    <name type="common">denticle herring</name>
    <dbReference type="NCBI Taxonomy" id="299321"/>
    <lineage>
        <taxon>Eukaryota</taxon>
        <taxon>Metazoa</taxon>
        <taxon>Chordata</taxon>
        <taxon>Craniata</taxon>
        <taxon>Vertebrata</taxon>
        <taxon>Euteleostomi</taxon>
        <taxon>Actinopterygii</taxon>
        <taxon>Neopterygii</taxon>
        <taxon>Teleostei</taxon>
        <taxon>Clupei</taxon>
        <taxon>Clupeiformes</taxon>
        <taxon>Denticipitoidei</taxon>
        <taxon>Denticipitidae</taxon>
        <taxon>Denticeps</taxon>
    </lineage>
</organism>
<dbReference type="InterPro" id="IPR000174">
    <property type="entry name" value="Chemokine_CXCR_1/2"/>
</dbReference>
<comment type="subunit">
    <text evidence="16">Interacts with IL8. Interacts with GNAI2.</text>
</comment>
<keyword evidence="8 17" id="KW-0297">G-protein coupled receptor</keyword>
<feature type="transmembrane region" description="Helical" evidence="18">
    <location>
        <begin position="65"/>
        <end position="88"/>
    </location>
</feature>
<feature type="transmembrane region" description="Helical" evidence="18">
    <location>
        <begin position="279"/>
        <end position="298"/>
    </location>
</feature>
<accession>A0AAY4E178</accession>
<evidence type="ECO:0000256" key="14">
    <source>
        <dbReference type="ARBA" id="ARBA00025505"/>
    </source>
</evidence>
<dbReference type="InterPro" id="IPR000276">
    <property type="entry name" value="GPCR_Rhodpsn"/>
</dbReference>
<evidence type="ECO:0000256" key="9">
    <source>
        <dbReference type="ARBA" id="ARBA00023136"/>
    </source>
</evidence>
<comment type="function">
    <text evidence="14">Receptor for interleukin-8 which is a powerful neutrophil chemotactic factor. Binding of IL-8 to the receptor causes activation of neutrophils. This response is mediated via a G-protein that activates a phosphatidylinositol-calcium second messenger system. Binds to IL-8 with high affinity. Also binds with high affinity to CXCL3, GRO/MGSA and NAP-2.</text>
</comment>
<evidence type="ECO:0000256" key="11">
    <source>
        <dbReference type="ARBA" id="ARBA00023170"/>
    </source>
</evidence>
<evidence type="ECO:0000256" key="2">
    <source>
        <dbReference type="ARBA" id="ARBA00020033"/>
    </source>
</evidence>
<keyword evidence="11 17" id="KW-0675">Receptor</keyword>
<dbReference type="PROSITE" id="PS00237">
    <property type="entry name" value="G_PROTEIN_RECEP_F1_1"/>
    <property type="match status" value="1"/>
</dbReference>
<dbReference type="GO" id="GO:0007204">
    <property type="term" value="P:positive regulation of cytosolic calcium ion concentration"/>
    <property type="evidence" value="ECO:0007669"/>
    <property type="project" value="TreeGrafter"/>
</dbReference>
<evidence type="ECO:0000256" key="16">
    <source>
        <dbReference type="ARBA" id="ARBA00034130"/>
    </source>
</evidence>
<evidence type="ECO:0000256" key="4">
    <source>
        <dbReference type="ARBA" id="ARBA00022500"/>
    </source>
</evidence>
<dbReference type="RefSeq" id="XP_028846775.1">
    <property type="nucleotide sequence ID" value="XM_028990942.1"/>
</dbReference>
<keyword evidence="10" id="KW-1015">Disulfide bond</keyword>
<dbReference type="GO" id="GO:0006955">
    <property type="term" value="P:immune response"/>
    <property type="evidence" value="ECO:0007669"/>
    <property type="project" value="TreeGrafter"/>
</dbReference>
<dbReference type="PANTHER" id="PTHR10489">
    <property type="entry name" value="CELL ADHESION MOLECULE"/>
    <property type="match status" value="1"/>
</dbReference>
<keyword evidence="3" id="KW-1003">Cell membrane</keyword>
<dbReference type="CDD" id="cd15178">
    <property type="entry name" value="7tmA_CXCR1_2"/>
    <property type="match status" value="1"/>
</dbReference>
<dbReference type="Ensembl" id="ENSDCDT00010061558.1">
    <property type="protein sequence ID" value="ENSDCDP00010051114.1"/>
    <property type="gene ID" value="ENSDCDG00010030160.1"/>
</dbReference>
<dbReference type="Proteomes" id="UP000694580">
    <property type="component" value="Chromosome 9"/>
</dbReference>
<dbReference type="GO" id="GO:0009897">
    <property type="term" value="C:external side of plasma membrane"/>
    <property type="evidence" value="ECO:0007669"/>
    <property type="project" value="TreeGrafter"/>
</dbReference>
<dbReference type="GO" id="GO:0019722">
    <property type="term" value="P:calcium-mediated signaling"/>
    <property type="evidence" value="ECO:0007669"/>
    <property type="project" value="TreeGrafter"/>
</dbReference>
<proteinExistence type="inferred from homology"/>
<sequence>MTTTTSDLSGLEEFLSCETSSSNSLNGVGLMVAYVGVFLLGVLGNGVVIFVVCGMHSRRTSTDVYLMHLAVADLLFSLTLPFWAASIYSHWMFGTFLCKVVSGVQDAAFYSCVFLLANISVDRYLAIVKATQVVTKKQHLVRVVCGLVWLAAAFLALPSIIQREAFVPINHELPVCHENLTAETVDDWRLGMRVMRHLLGFFLPLLVMLFCYSCTVYTLFYARNGQKHKAMRVILSVVLAFVICWLPINITDIVDTLMRHHFMEESCEVQGQVDFALEVTRVLAFLHCALNPLLYAFIGKKFRNQLLHSLFHKGMIGKDTLSLFRKGSVQNSVSSRLTSVTL</sequence>
<keyword evidence="5" id="KW-0597">Phosphoprotein</keyword>
<dbReference type="GeneID" id="114796607"/>
<dbReference type="GO" id="GO:0016493">
    <property type="term" value="F:C-C chemokine receptor activity"/>
    <property type="evidence" value="ECO:0007669"/>
    <property type="project" value="TreeGrafter"/>
</dbReference>
<dbReference type="PRINTS" id="PR00427">
    <property type="entry name" value="INTRLEUKIN8R"/>
</dbReference>
<keyword evidence="12" id="KW-0325">Glycoprotein</keyword>
<dbReference type="InterPro" id="IPR017452">
    <property type="entry name" value="GPCR_Rhodpsn_7TM"/>
</dbReference>
<protein>
    <recommendedName>
        <fullName evidence="2">C-X-C chemokine receptor type 2</fullName>
    </recommendedName>
    <alternativeName>
        <fullName evidence="15">High affinity interleukin-8 receptor B</fullName>
    </alternativeName>
</protein>
<keyword evidence="9 18" id="KW-0472">Membrane</keyword>
<comment type="subcellular location">
    <subcellularLocation>
        <location evidence="1">Cell membrane</location>
        <topology evidence="1">Multi-pass membrane protein</topology>
    </subcellularLocation>
</comment>
<reference evidence="20" key="2">
    <citation type="submission" date="2025-08" db="UniProtKB">
        <authorList>
            <consortium name="Ensembl"/>
        </authorList>
    </citation>
    <scope>IDENTIFICATION</scope>
</reference>
<dbReference type="SUPFAM" id="SSF81321">
    <property type="entry name" value="Family A G protein-coupled receptor-like"/>
    <property type="match status" value="1"/>
</dbReference>
<evidence type="ECO:0000256" key="6">
    <source>
        <dbReference type="ARBA" id="ARBA00022692"/>
    </source>
</evidence>
<dbReference type="Pfam" id="PF00001">
    <property type="entry name" value="7tm_1"/>
    <property type="match status" value="1"/>
</dbReference>
<dbReference type="GeneTree" id="ENSGT01050000244848"/>
<evidence type="ECO:0000259" key="19">
    <source>
        <dbReference type="PROSITE" id="PS50262"/>
    </source>
</evidence>
<evidence type="ECO:0000256" key="12">
    <source>
        <dbReference type="ARBA" id="ARBA00023180"/>
    </source>
</evidence>
<keyword evidence="7 18" id="KW-1133">Transmembrane helix</keyword>
<feature type="transmembrane region" description="Helical" evidence="18">
    <location>
        <begin position="108"/>
        <end position="128"/>
    </location>
</feature>
<dbReference type="AlphaFoldDB" id="A0AAY4E178"/>
<dbReference type="PRINTS" id="PR00237">
    <property type="entry name" value="GPCRRHODOPSN"/>
</dbReference>
<dbReference type="GO" id="GO:0019957">
    <property type="term" value="F:C-C chemokine binding"/>
    <property type="evidence" value="ECO:0007669"/>
    <property type="project" value="TreeGrafter"/>
</dbReference>
<reference evidence="20 21" key="1">
    <citation type="submission" date="2020-06" db="EMBL/GenBank/DDBJ databases">
        <authorList>
            <consortium name="Wellcome Sanger Institute Data Sharing"/>
        </authorList>
    </citation>
    <scope>NUCLEOTIDE SEQUENCE [LARGE SCALE GENOMIC DNA]</scope>
</reference>
<dbReference type="GO" id="GO:0016494">
    <property type="term" value="F:C-X-C chemokine receptor activity"/>
    <property type="evidence" value="ECO:0007669"/>
    <property type="project" value="InterPro"/>
</dbReference>
<reference evidence="20" key="3">
    <citation type="submission" date="2025-09" db="UniProtKB">
        <authorList>
            <consortium name="Ensembl"/>
        </authorList>
    </citation>
    <scope>IDENTIFICATION</scope>
</reference>
<evidence type="ECO:0000256" key="5">
    <source>
        <dbReference type="ARBA" id="ARBA00022553"/>
    </source>
</evidence>
<dbReference type="GO" id="GO:0030593">
    <property type="term" value="P:neutrophil chemotaxis"/>
    <property type="evidence" value="ECO:0007669"/>
    <property type="project" value="TreeGrafter"/>
</dbReference>
<dbReference type="Gene3D" id="1.20.1070.10">
    <property type="entry name" value="Rhodopsin 7-helix transmembrane proteins"/>
    <property type="match status" value="1"/>
</dbReference>
<gene>
    <name evidence="20" type="primary">cxcr2</name>
</gene>
<evidence type="ECO:0000256" key="3">
    <source>
        <dbReference type="ARBA" id="ARBA00022475"/>
    </source>
</evidence>
<keyword evidence="4" id="KW-0145">Chemotaxis</keyword>
<dbReference type="InterPro" id="IPR050119">
    <property type="entry name" value="CCR1-9-like"/>
</dbReference>
<evidence type="ECO:0000256" key="15">
    <source>
        <dbReference type="ARBA" id="ARBA00033468"/>
    </source>
</evidence>
<name>A0AAY4E178_9TELE</name>
<dbReference type="PANTHER" id="PTHR10489:SF689">
    <property type="entry name" value="C-X-C CHEMOKINE RECEPTOR TYPE 2"/>
    <property type="match status" value="1"/>
</dbReference>
<dbReference type="PROSITE" id="PS50262">
    <property type="entry name" value="G_PROTEIN_RECEP_F1_2"/>
    <property type="match status" value="1"/>
</dbReference>
<feature type="transmembrane region" description="Helical" evidence="18">
    <location>
        <begin position="31"/>
        <end position="53"/>
    </location>
</feature>
<feature type="domain" description="G-protein coupled receptors family 1 profile" evidence="19">
    <location>
        <begin position="44"/>
        <end position="295"/>
    </location>
</feature>
<feature type="transmembrane region" description="Helical" evidence="18">
    <location>
        <begin position="233"/>
        <end position="250"/>
    </location>
</feature>
<keyword evidence="21" id="KW-1185">Reference proteome</keyword>
<evidence type="ECO:0000256" key="13">
    <source>
        <dbReference type="ARBA" id="ARBA00023224"/>
    </source>
</evidence>
<evidence type="ECO:0000256" key="8">
    <source>
        <dbReference type="ARBA" id="ARBA00023040"/>
    </source>
</evidence>
<evidence type="ECO:0000256" key="10">
    <source>
        <dbReference type="ARBA" id="ARBA00023157"/>
    </source>
</evidence>
<evidence type="ECO:0000313" key="20">
    <source>
        <dbReference type="Ensembl" id="ENSDCDP00010051114.1"/>
    </source>
</evidence>
<evidence type="ECO:0000256" key="18">
    <source>
        <dbReference type="SAM" id="Phobius"/>
    </source>
</evidence>
<keyword evidence="13 17" id="KW-0807">Transducer</keyword>
<feature type="transmembrane region" description="Helical" evidence="18">
    <location>
        <begin position="140"/>
        <end position="161"/>
    </location>
</feature>
<comment type="similarity">
    <text evidence="17">Belongs to the G-protein coupled receptor 1 family.</text>
</comment>
<evidence type="ECO:0000256" key="17">
    <source>
        <dbReference type="RuleBase" id="RU000688"/>
    </source>
</evidence>
<evidence type="ECO:0000256" key="7">
    <source>
        <dbReference type="ARBA" id="ARBA00022989"/>
    </source>
</evidence>
<evidence type="ECO:0000256" key="1">
    <source>
        <dbReference type="ARBA" id="ARBA00004651"/>
    </source>
</evidence>